<dbReference type="Pfam" id="PF01035">
    <property type="entry name" value="DNA_binding_1"/>
    <property type="match status" value="1"/>
</dbReference>
<dbReference type="InterPro" id="IPR036388">
    <property type="entry name" value="WH-like_DNA-bd_sf"/>
</dbReference>
<organism evidence="14 15">
    <name type="scientific">Lasiosphaeria hispida</name>
    <dbReference type="NCBI Taxonomy" id="260671"/>
    <lineage>
        <taxon>Eukaryota</taxon>
        <taxon>Fungi</taxon>
        <taxon>Dikarya</taxon>
        <taxon>Ascomycota</taxon>
        <taxon>Pezizomycotina</taxon>
        <taxon>Sordariomycetes</taxon>
        <taxon>Sordariomycetidae</taxon>
        <taxon>Sordariales</taxon>
        <taxon>Lasiosphaeriaceae</taxon>
        <taxon>Lasiosphaeria</taxon>
    </lineage>
</organism>
<comment type="similarity">
    <text evidence="2">Belongs to the MGMT family.</text>
</comment>
<keyword evidence="7" id="KW-0227">DNA damage</keyword>
<reference evidence="14" key="1">
    <citation type="journal article" date="2023" name="Mol. Phylogenet. Evol.">
        <title>Genome-scale phylogeny and comparative genomics of the fungal order Sordariales.</title>
        <authorList>
            <person name="Hensen N."/>
            <person name="Bonometti L."/>
            <person name="Westerberg I."/>
            <person name="Brannstrom I.O."/>
            <person name="Guillou S."/>
            <person name="Cros-Aarteil S."/>
            <person name="Calhoun S."/>
            <person name="Haridas S."/>
            <person name="Kuo A."/>
            <person name="Mondo S."/>
            <person name="Pangilinan J."/>
            <person name="Riley R."/>
            <person name="LaButti K."/>
            <person name="Andreopoulos B."/>
            <person name="Lipzen A."/>
            <person name="Chen C."/>
            <person name="Yan M."/>
            <person name="Daum C."/>
            <person name="Ng V."/>
            <person name="Clum A."/>
            <person name="Steindorff A."/>
            <person name="Ohm R.A."/>
            <person name="Martin F."/>
            <person name="Silar P."/>
            <person name="Natvig D.O."/>
            <person name="Lalanne C."/>
            <person name="Gautier V."/>
            <person name="Ament-Velasquez S.L."/>
            <person name="Kruys A."/>
            <person name="Hutchinson M.I."/>
            <person name="Powell A.J."/>
            <person name="Barry K."/>
            <person name="Miller A.N."/>
            <person name="Grigoriev I.V."/>
            <person name="Debuchy R."/>
            <person name="Gladieux P."/>
            <person name="Hiltunen Thoren M."/>
            <person name="Johannesson H."/>
        </authorList>
    </citation>
    <scope>NUCLEOTIDE SEQUENCE</scope>
    <source>
        <strain evidence="14">CBS 955.72</strain>
    </source>
</reference>
<dbReference type="GO" id="GO:0003908">
    <property type="term" value="F:methylated-DNA-[protein]-cysteine S-methyltransferase activity"/>
    <property type="evidence" value="ECO:0007669"/>
    <property type="project" value="UniProtKB-EC"/>
</dbReference>
<evidence type="ECO:0000256" key="2">
    <source>
        <dbReference type="ARBA" id="ARBA00008711"/>
    </source>
</evidence>
<evidence type="ECO:0000256" key="5">
    <source>
        <dbReference type="ARBA" id="ARBA00022603"/>
    </source>
</evidence>
<dbReference type="AlphaFoldDB" id="A0AAJ0M9X3"/>
<evidence type="ECO:0000256" key="9">
    <source>
        <dbReference type="ARBA" id="ARBA00030795"/>
    </source>
</evidence>
<dbReference type="PANTHER" id="PTHR10815">
    <property type="entry name" value="METHYLATED-DNA--PROTEIN-CYSTEINE METHYLTRANSFERASE"/>
    <property type="match status" value="1"/>
</dbReference>
<proteinExistence type="inferred from homology"/>
<dbReference type="GO" id="GO:0006281">
    <property type="term" value="P:DNA repair"/>
    <property type="evidence" value="ECO:0007669"/>
    <property type="project" value="UniProtKB-KW"/>
</dbReference>
<dbReference type="Proteomes" id="UP001275084">
    <property type="component" value="Unassembled WGS sequence"/>
</dbReference>
<dbReference type="NCBIfam" id="TIGR00589">
    <property type="entry name" value="ogt"/>
    <property type="match status" value="1"/>
</dbReference>
<comment type="catalytic activity">
    <reaction evidence="1">
        <text>a 4-O-methyl-thymidine in DNA + L-cysteinyl-[protein] = a thymidine in DNA + S-methyl-L-cysteinyl-[protein]</text>
        <dbReference type="Rhea" id="RHEA:53428"/>
        <dbReference type="Rhea" id="RHEA-COMP:10131"/>
        <dbReference type="Rhea" id="RHEA-COMP:10132"/>
        <dbReference type="Rhea" id="RHEA-COMP:13555"/>
        <dbReference type="Rhea" id="RHEA-COMP:13556"/>
        <dbReference type="ChEBI" id="CHEBI:29950"/>
        <dbReference type="ChEBI" id="CHEBI:82612"/>
        <dbReference type="ChEBI" id="CHEBI:137386"/>
        <dbReference type="ChEBI" id="CHEBI:137387"/>
        <dbReference type="EC" id="2.1.1.63"/>
    </reaction>
</comment>
<dbReference type="GO" id="GO:0032259">
    <property type="term" value="P:methylation"/>
    <property type="evidence" value="ECO:0007669"/>
    <property type="project" value="UniProtKB-KW"/>
</dbReference>
<comment type="caution">
    <text evidence="14">The sequence shown here is derived from an EMBL/GenBank/DDBJ whole genome shotgun (WGS) entry which is preliminary data.</text>
</comment>
<keyword evidence="6" id="KW-0808">Transferase</keyword>
<feature type="domain" description="Methylated-DNA-[protein]-cysteine S-methyltransferase DNA binding" evidence="13">
    <location>
        <begin position="26"/>
        <end position="115"/>
    </location>
</feature>
<gene>
    <name evidence="14" type="ORF">B0T25DRAFT_324272</name>
</gene>
<evidence type="ECO:0000256" key="6">
    <source>
        <dbReference type="ARBA" id="ARBA00022679"/>
    </source>
</evidence>
<evidence type="ECO:0000256" key="8">
    <source>
        <dbReference type="ARBA" id="ARBA00023204"/>
    </source>
</evidence>
<dbReference type="InterPro" id="IPR036217">
    <property type="entry name" value="MethylDNA_cys_MeTrfase_DNAb"/>
</dbReference>
<dbReference type="InterPro" id="IPR014048">
    <property type="entry name" value="MethylDNA_cys_MeTrfase_DNA-bd"/>
</dbReference>
<keyword evidence="15" id="KW-1185">Reference proteome</keyword>
<dbReference type="EMBL" id="JAUIQD010000007">
    <property type="protein sequence ID" value="KAK3344343.1"/>
    <property type="molecule type" value="Genomic_DNA"/>
</dbReference>
<evidence type="ECO:0000256" key="12">
    <source>
        <dbReference type="SAM" id="MobiDB-lite"/>
    </source>
</evidence>
<keyword evidence="8" id="KW-0234">DNA repair</keyword>
<reference evidence="14" key="2">
    <citation type="submission" date="2023-06" db="EMBL/GenBank/DDBJ databases">
        <authorList>
            <consortium name="Lawrence Berkeley National Laboratory"/>
            <person name="Haridas S."/>
            <person name="Hensen N."/>
            <person name="Bonometti L."/>
            <person name="Westerberg I."/>
            <person name="Brannstrom I.O."/>
            <person name="Guillou S."/>
            <person name="Cros-Aarteil S."/>
            <person name="Calhoun S."/>
            <person name="Kuo A."/>
            <person name="Mondo S."/>
            <person name="Pangilinan J."/>
            <person name="Riley R."/>
            <person name="Labutti K."/>
            <person name="Andreopoulos B."/>
            <person name="Lipzen A."/>
            <person name="Chen C."/>
            <person name="Yanf M."/>
            <person name="Daum C."/>
            <person name="Ng V."/>
            <person name="Clum A."/>
            <person name="Steindorff A."/>
            <person name="Ohm R."/>
            <person name="Martin F."/>
            <person name="Silar P."/>
            <person name="Natvig D."/>
            <person name="Lalanne C."/>
            <person name="Gautier V."/>
            <person name="Ament-Velasquez S.L."/>
            <person name="Kruys A."/>
            <person name="Hutchinson M.I."/>
            <person name="Powell A.J."/>
            <person name="Barry K."/>
            <person name="Miller A.N."/>
            <person name="Grigoriev I.V."/>
            <person name="Debuchy R."/>
            <person name="Gladieux P."/>
            <person name="Thoren M.H."/>
            <person name="Johannesson H."/>
        </authorList>
    </citation>
    <scope>NUCLEOTIDE SEQUENCE</scope>
    <source>
        <strain evidence="14">CBS 955.72</strain>
    </source>
</reference>
<dbReference type="PANTHER" id="PTHR10815:SF13">
    <property type="entry name" value="METHYLATED-DNA--PROTEIN-CYSTEINE METHYLTRANSFERASE"/>
    <property type="match status" value="1"/>
</dbReference>
<evidence type="ECO:0000256" key="10">
    <source>
        <dbReference type="ARBA" id="ARBA00031621"/>
    </source>
</evidence>
<evidence type="ECO:0000313" key="15">
    <source>
        <dbReference type="Proteomes" id="UP001275084"/>
    </source>
</evidence>
<name>A0AAJ0M9X3_9PEZI</name>
<evidence type="ECO:0000256" key="4">
    <source>
        <dbReference type="ARBA" id="ARBA00015377"/>
    </source>
</evidence>
<evidence type="ECO:0000256" key="1">
    <source>
        <dbReference type="ARBA" id="ARBA00001286"/>
    </source>
</evidence>
<evidence type="ECO:0000313" key="14">
    <source>
        <dbReference type="EMBL" id="KAK3344343.1"/>
    </source>
</evidence>
<evidence type="ECO:0000259" key="13">
    <source>
        <dbReference type="Pfam" id="PF01035"/>
    </source>
</evidence>
<keyword evidence="5 14" id="KW-0489">Methyltransferase</keyword>
<evidence type="ECO:0000256" key="3">
    <source>
        <dbReference type="ARBA" id="ARBA00011918"/>
    </source>
</evidence>
<accession>A0AAJ0M9X3</accession>
<evidence type="ECO:0000256" key="11">
    <source>
        <dbReference type="ARBA" id="ARBA00049348"/>
    </source>
</evidence>
<dbReference type="Gene3D" id="1.10.10.10">
    <property type="entry name" value="Winged helix-like DNA-binding domain superfamily/Winged helix DNA-binding domain"/>
    <property type="match status" value="1"/>
</dbReference>
<evidence type="ECO:0000256" key="7">
    <source>
        <dbReference type="ARBA" id="ARBA00022763"/>
    </source>
</evidence>
<feature type="region of interest" description="Disordered" evidence="12">
    <location>
        <begin position="1"/>
        <end position="22"/>
    </location>
</feature>
<dbReference type="EC" id="2.1.1.63" evidence="3"/>
<dbReference type="InterPro" id="IPR001497">
    <property type="entry name" value="MethylDNA_cys_MeTrfase_AS"/>
</dbReference>
<dbReference type="PROSITE" id="PS00374">
    <property type="entry name" value="MGMT"/>
    <property type="match status" value="1"/>
</dbReference>
<dbReference type="SUPFAM" id="SSF46767">
    <property type="entry name" value="Methylated DNA-protein cysteine methyltransferase, C-terminal domain"/>
    <property type="match status" value="1"/>
</dbReference>
<comment type="catalytic activity">
    <reaction evidence="11">
        <text>a 6-O-methyl-2'-deoxyguanosine in DNA + L-cysteinyl-[protein] = S-methyl-L-cysteinyl-[protein] + a 2'-deoxyguanosine in DNA</text>
        <dbReference type="Rhea" id="RHEA:24000"/>
        <dbReference type="Rhea" id="RHEA-COMP:10131"/>
        <dbReference type="Rhea" id="RHEA-COMP:10132"/>
        <dbReference type="Rhea" id="RHEA-COMP:11367"/>
        <dbReference type="Rhea" id="RHEA-COMP:11368"/>
        <dbReference type="ChEBI" id="CHEBI:29950"/>
        <dbReference type="ChEBI" id="CHEBI:82612"/>
        <dbReference type="ChEBI" id="CHEBI:85445"/>
        <dbReference type="ChEBI" id="CHEBI:85448"/>
        <dbReference type="EC" id="2.1.1.63"/>
    </reaction>
</comment>
<protein>
    <recommendedName>
        <fullName evidence="4">Methylated-DNA--protein-cysteine methyltransferase</fullName>
        <ecNumber evidence="3">2.1.1.63</ecNumber>
    </recommendedName>
    <alternativeName>
        <fullName evidence="9">6-O-methylguanine-DNA methyltransferase</fullName>
    </alternativeName>
    <alternativeName>
        <fullName evidence="10">O-6-methylguanine-DNA-alkyltransferase</fullName>
    </alternativeName>
</protein>
<dbReference type="CDD" id="cd06445">
    <property type="entry name" value="ATase"/>
    <property type="match status" value="1"/>
</dbReference>
<sequence length="133" mass="14236">MLPTNNTPSPEPPSPSTQITTSSLPPFQKSVLLLLLQIPPGRFTTYAILATHLSTSPRAVGNALRRNPFAPQVPCHRVVATGGLLGGFKGKVGGRDGADHPRLAEKRALLLSEGVKTWGREGRVTGRAYDEFV</sequence>